<dbReference type="STRING" id="349519.LCK_00852"/>
<keyword evidence="2" id="KW-0812">Transmembrane</keyword>
<dbReference type="HOGENOM" id="CLU_399446_0_0_9"/>
<feature type="compositionally biased region" description="Acidic residues" evidence="1">
    <location>
        <begin position="525"/>
        <end position="538"/>
    </location>
</feature>
<feature type="compositionally biased region" description="Basic and acidic residues" evidence="1">
    <location>
        <begin position="672"/>
        <end position="689"/>
    </location>
</feature>
<dbReference type="RefSeq" id="WP_012305176.1">
    <property type="nucleotide sequence ID" value="NC_010471.1"/>
</dbReference>
<feature type="compositionally biased region" description="Basic and acidic residues" evidence="1">
    <location>
        <begin position="539"/>
        <end position="568"/>
    </location>
</feature>
<evidence type="ECO:0000256" key="2">
    <source>
        <dbReference type="SAM" id="Phobius"/>
    </source>
</evidence>
<feature type="transmembrane region" description="Helical" evidence="2">
    <location>
        <begin position="339"/>
        <end position="361"/>
    </location>
</feature>
<feature type="chain" id="PRO_5002767277" evidence="3">
    <location>
        <begin position="26"/>
        <end position="689"/>
    </location>
</feature>
<dbReference type="Proteomes" id="UP000002166">
    <property type="component" value="Chromosome"/>
</dbReference>
<keyword evidence="5" id="KW-1185">Reference proteome</keyword>
<sequence length="689" mass="75523">MKKFILGLAVLVGAAFFVSTTQILADNIGNANANSSPLKQKVDEKNGKSSSSTTTPKSSLGTNVKNGLGKDVKETNSLKANTSAPAKTEDVIKAELGKPDMDWVNSNILKNYKLYHQDSSLTDLSSGAAHIATDLFTAINLDIVYPLFDKALSTMFNLTGITTGINNVLISVGQYSQKAWQSDAMKGLLYLAFGVGLVWTFAKSIKSGGGLKSILTLLVIAILGSAWVGAGSTVLSTINTLTSNAQTAVFVATSNIDNDSFSDTGTSFQATLRYNYFTKAVERPFLLGNYGVATMADAEKNNDEMGNPYRLIGGNVDDSTLSEFANKNVYIKKKGGQEWYQVAIAFMSPVMSVAYGIPLLMVGLANLLVQLGAILLYYLAPFTIMISLIPKFANSALKTAMGALGLLFAKVGLLFGIMFISWVGNVTDTVVPPVDSASSMLNSIVYIMLMILLWKNKSWLVQTITGSSVANNAMNKISLTRAGRTALGTANEMRNSASRMYQGARNGIKRGKDMKDNYKDKHSDEFDDDALRDEIEQEEQAKRKQARKDYLSKDMEKHQAQVKKDRASRLKNSMPNQDTPHDMPQSKDNDLPDNNGTHSRAIADEVKLPRYQRSKELKKVPETSDSATEPTGRKPSKSYETGSKEAQTRREARSKVLKSKDDTTHFNQRLQADNEQRKKNKQDLDKELR</sequence>
<dbReference type="EMBL" id="DQ489736">
    <property type="protein sequence ID" value="ACA82682.1"/>
    <property type="molecule type" value="Genomic_DNA"/>
</dbReference>
<evidence type="ECO:0000313" key="4">
    <source>
        <dbReference type="EMBL" id="ACA82682.1"/>
    </source>
</evidence>
<keyword evidence="2" id="KW-1133">Transmembrane helix</keyword>
<feature type="transmembrane region" description="Helical" evidence="2">
    <location>
        <begin position="184"/>
        <end position="202"/>
    </location>
</feature>
<dbReference type="AlphaFoldDB" id="B1MYT0"/>
<dbReference type="KEGG" id="lci:LCK_00852"/>
<feature type="compositionally biased region" description="Basic and acidic residues" evidence="1">
    <location>
        <begin position="642"/>
        <end position="664"/>
    </location>
</feature>
<evidence type="ECO:0000256" key="1">
    <source>
        <dbReference type="SAM" id="MobiDB-lite"/>
    </source>
</evidence>
<protein>
    <submittedName>
        <fullName evidence="4">ABC-type antimicrobial peptide transport system, permease component</fullName>
    </submittedName>
</protein>
<feature type="compositionally biased region" description="Basic and acidic residues" evidence="1">
    <location>
        <begin position="510"/>
        <end position="524"/>
    </location>
</feature>
<feature type="signal peptide" evidence="3">
    <location>
        <begin position="1"/>
        <end position="25"/>
    </location>
</feature>
<organism evidence="4 5">
    <name type="scientific">Leuconostoc citreum (strain KM20)</name>
    <dbReference type="NCBI Taxonomy" id="349519"/>
    <lineage>
        <taxon>Bacteria</taxon>
        <taxon>Bacillati</taxon>
        <taxon>Bacillota</taxon>
        <taxon>Bacilli</taxon>
        <taxon>Lactobacillales</taxon>
        <taxon>Lactobacillaceae</taxon>
        <taxon>Leuconostoc</taxon>
    </lineage>
</organism>
<keyword evidence="2" id="KW-0472">Membrane</keyword>
<name>B1MYT0_LEUCK</name>
<evidence type="ECO:0000256" key="3">
    <source>
        <dbReference type="SAM" id="SignalP"/>
    </source>
</evidence>
<feature type="compositionally biased region" description="Basic and acidic residues" evidence="1">
    <location>
        <begin position="601"/>
        <end position="622"/>
    </location>
</feature>
<feature type="region of interest" description="Disordered" evidence="1">
    <location>
        <begin position="34"/>
        <end position="84"/>
    </location>
</feature>
<dbReference type="OrthoDB" id="2173484at2"/>
<dbReference type="NCBIfam" id="NF046089">
    <property type="entry name" value="CD3337_EF1877"/>
    <property type="match status" value="1"/>
</dbReference>
<feature type="transmembrane region" description="Helical" evidence="2">
    <location>
        <begin position="401"/>
        <end position="424"/>
    </location>
</feature>
<accession>B1MYT0</accession>
<dbReference type="InterPro" id="IPR058112">
    <property type="entry name" value="CD3337_EF1877-like"/>
</dbReference>
<dbReference type="eggNOG" id="COG5644">
    <property type="taxonomic scope" value="Bacteria"/>
</dbReference>
<feature type="compositionally biased region" description="Basic and acidic residues" evidence="1">
    <location>
        <begin position="579"/>
        <end position="590"/>
    </location>
</feature>
<keyword evidence="3" id="KW-0732">Signal</keyword>
<gene>
    <name evidence="4" type="ordered locus">LCK_00852</name>
</gene>
<proteinExistence type="predicted"/>
<feature type="region of interest" description="Disordered" evidence="1">
    <location>
        <begin position="492"/>
        <end position="689"/>
    </location>
</feature>
<feature type="transmembrane region" description="Helical" evidence="2">
    <location>
        <begin position="214"/>
        <end position="235"/>
    </location>
</feature>
<reference evidence="4 5" key="1">
    <citation type="journal article" date="2008" name="J. Bacteriol.">
        <title>Complete genome sequence of Leuconostoc citreum KM20.</title>
        <authorList>
            <person name="Kim J.F."/>
            <person name="Jeong H."/>
            <person name="Lee J.-S."/>
            <person name="Choi S.-H."/>
            <person name="Ha M."/>
            <person name="Hur C.-G."/>
            <person name="Kim J.-S."/>
            <person name="Lee S."/>
            <person name="Park H.-S."/>
            <person name="Park Y.-H."/>
            <person name="Oh T.K."/>
        </authorList>
    </citation>
    <scope>NUCLEOTIDE SEQUENCE [LARGE SCALE GENOMIC DNA]</scope>
    <source>
        <strain evidence="4 5">KM20</strain>
    </source>
</reference>
<feature type="transmembrane region" description="Helical" evidence="2">
    <location>
        <begin position="436"/>
        <end position="454"/>
    </location>
</feature>
<feature type="compositionally biased region" description="Low complexity" evidence="1">
    <location>
        <begin position="48"/>
        <end position="59"/>
    </location>
</feature>
<feature type="transmembrane region" description="Helical" evidence="2">
    <location>
        <begin position="367"/>
        <end position="389"/>
    </location>
</feature>
<evidence type="ECO:0000313" key="5">
    <source>
        <dbReference type="Proteomes" id="UP000002166"/>
    </source>
</evidence>
<feature type="transmembrane region" description="Helical" evidence="2">
    <location>
        <begin position="151"/>
        <end position="172"/>
    </location>
</feature>